<dbReference type="InterPro" id="IPR001736">
    <property type="entry name" value="PLipase_D/transphosphatidylase"/>
</dbReference>
<evidence type="ECO:0000256" key="4">
    <source>
        <dbReference type="ARBA" id="ARBA00023098"/>
    </source>
</evidence>
<keyword evidence="7" id="KW-1185">Reference proteome</keyword>
<dbReference type="Proteomes" id="UP000194632">
    <property type="component" value="Unassembled WGS sequence"/>
</dbReference>
<evidence type="ECO:0000256" key="1">
    <source>
        <dbReference type="ARBA" id="ARBA00000798"/>
    </source>
</evidence>
<dbReference type="Pfam" id="PF13091">
    <property type="entry name" value="PLDc_2"/>
    <property type="match status" value="1"/>
</dbReference>
<dbReference type="STRING" id="417102.CA982_08670"/>
<dbReference type="PROSITE" id="PS50035">
    <property type="entry name" value="PLD"/>
    <property type="match status" value="2"/>
</dbReference>
<evidence type="ECO:0000259" key="5">
    <source>
        <dbReference type="PROSITE" id="PS50035"/>
    </source>
</evidence>
<evidence type="ECO:0000313" key="6">
    <source>
        <dbReference type="EMBL" id="OUC79281.1"/>
    </source>
</evidence>
<dbReference type="GO" id="GO:0004630">
    <property type="term" value="F:phospholipase D activity"/>
    <property type="evidence" value="ECO:0007669"/>
    <property type="project" value="UniProtKB-EC"/>
</dbReference>
<keyword evidence="4" id="KW-0443">Lipid metabolism</keyword>
<feature type="domain" description="PLD phosphodiesterase" evidence="5">
    <location>
        <begin position="348"/>
        <end position="375"/>
    </location>
</feature>
<accession>A0A243QC08</accession>
<dbReference type="InterPro" id="IPR025202">
    <property type="entry name" value="PLD-like_dom"/>
</dbReference>
<dbReference type="SMART" id="SM00155">
    <property type="entry name" value="PLDc"/>
    <property type="match status" value="2"/>
</dbReference>
<gene>
    <name evidence="6" type="ORF">CA982_08670</name>
</gene>
<dbReference type="CDD" id="cd09140">
    <property type="entry name" value="PLDc_vPLD1_2_like_bac_1"/>
    <property type="match status" value="1"/>
</dbReference>
<evidence type="ECO:0000256" key="3">
    <source>
        <dbReference type="ARBA" id="ARBA00022801"/>
    </source>
</evidence>
<dbReference type="PANTHER" id="PTHR18896">
    <property type="entry name" value="PHOSPHOLIPASE D"/>
    <property type="match status" value="1"/>
</dbReference>
<feature type="domain" description="PLD phosphodiesterase" evidence="5">
    <location>
        <begin position="132"/>
        <end position="159"/>
    </location>
</feature>
<dbReference type="OrthoDB" id="8828485at2"/>
<keyword evidence="2" id="KW-0677">Repeat</keyword>
<dbReference type="EMBL" id="NGFO01000008">
    <property type="protein sequence ID" value="OUC79281.1"/>
    <property type="molecule type" value="Genomic_DNA"/>
</dbReference>
<name>A0A243QC08_9ACTN</name>
<dbReference type="InterPro" id="IPR015679">
    <property type="entry name" value="PLipase_D_fam"/>
</dbReference>
<comment type="caution">
    <text evidence="6">The sequence shown here is derived from an EMBL/GenBank/DDBJ whole genome shotgun (WGS) entry which is preliminary data.</text>
</comment>
<dbReference type="RefSeq" id="WP_086535070.1">
    <property type="nucleotide sequence ID" value="NZ_NGFO01000008.1"/>
</dbReference>
<dbReference type="Gene3D" id="3.30.870.10">
    <property type="entry name" value="Endonuclease Chain A"/>
    <property type="match status" value="2"/>
</dbReference>
<dbReference type="SUPFAM" id="SSF56024">
    <property type="entry name" value="Phospholipase D/nuclease"/>
    <property type="match status" value="2"/>
</dbReference>
<keyword evidence="3" id="KW-0378">Hydrolase</keyword>
<sequence length="494" mass="55227">MDESAHEPILRAGDTCREIATADRVACIVDAADYFLHAKSALLQARRRIVLIGWDVDTRIRLDPTTHDDEVPDVLGDFLRWLIDTRPELEIHVLRWSTGAFTGILRGVAPPFVQDLLTGRRLHYRIDAAHPVSAAHHQKIAVIDDQFAFCGGIDMTVDRWDTSEHLSHNEFRRDPDGRPHGPWHDVTVALDGDAARVVASVALDRWEAATGECLKPLVDTDGPDIWPTDLDVTFTDCDVAVARTIPQYDHRPQVEEIRLLYRAAFAAARRTIYVESQYLAAREVAEALAERLAEPGGPEIVVVLPRHADSPVERLAMDGARHKLLQLLWRADKYDRFRAYYPVTADGDPIYVHAKVLIVDDVLLRIGSSNLNNRSLGFDSECDVAIEADPRDPADRTLRSTILSMRTRLLSEHLGVGHEVFDDAVAQGDSLVGAIDRLTGPGRTLAAFDRETIDGEESLIAENELVDPEDARVGTIDRIYRAVIRRGTRSLLRR</sequence>
<reference evidence="6 7" key="1">
    <citation type="submission" date="2017-05" db="EMBL/GenBank/DDBJ databases">
        <title>Biotechnological potential of actinobacteria isolated from South African environments.</title>
        <authorList>
            <person name="Le Roes-Hill M."/>
            <person name="Prins A."/>
            <person name="Durrell K.A."/>
        </authorList>
    </citation>
    <scope>NUCLEOTIDE SEQUENCE [LARGE SCALE GENOMIC DNA]</scope>
    <source>
        <strain evidence="6">BS2</strain>
    </source>
</reference>
<organism evidence="6 7">
    <name type="scientific">Gordonia lacunae</name>
    <dbReference type="NCBI Taxonomy" id="417102"/>
    <lineage>
        <taxon>Bacteria</taxon>
        <taxon>Bacillati</taxon>
        <taxon>Actinomycetota</taxon>
        <taxon>Actinomycetes</taxon>
        <taxon>Mycobacteriales</taxon>
        <taxon>Gordoniaceae</taxon>
        <taxon>Gordonia</taxon>
    </lineage>
</organism>
<evidence type="ECO:0000313" key="7">
    <source>
        <dbReference type="Proteomes" id="UP000194632"/>
    </source>
</evidence>
<dbReference type="AlphaFoldDB" id="A0A243QC08"/>
<dbReference type="PANTHER" id="PTHR18896:SF76">
    <property type="entry name" value="PHOSPHOLIPASE"/>
    <property type="match status" value="1"/>
</dbReference>
<proteinExistence type="predicted"/>
<comment type="catalytic activity">
    <reaction evidence="1">
        <text>a 1,2-diacyl-sn-glycero-3-phosphocholine + H2O = a 1,2-diacyl-sn-glycero-3-phosphate + choline + H(+)</text>
        <dbReference type="Rhea" id="RHEA:14445"/>
        <dbReference type="ChEBI" id="CHEBI:15354"/>
        <dbReference type="ChEBI" id="CHEBI:15377"/>
        <dbReference type="ChEBI" id="CHEBI:15378"/>
        <dbReference type="ChEBI" id="CHEBI:57643"/>
        <dbReference type="ChEBI" id="CHEBI:58608"/>
        <dbReference type="EC" id="3.1.4.4"/>
    </reaction>
</comment>
<dbReference type="CDD" id="cd09143">
    <property type="entry name" value="PLDc_vPLD1_2_like_bac_2"/>
    <property type="match status" value="1"/>
</dbReference>
<protein>
    <submittedName>
        <fullName evidence="6">Phospholipase</fullName>
    </submittedName>
</protein>
<evidence type="ECO:0000256" key="2">
    <source>
        <dbReference type="ARBA" id="ARBA00022737"/>
    </source>
</evidence>
<dbReference type="GO" id="GO:0009395">
    <property type="term" value="P:phospholipid catabolic process"/>
    <property type="evidence" value="ECO:0007669"/>
    <property type="project" value="TreeGrafter"/>
</dbReference>